<dbReference type="AlphaFoldDB" id="A0A6P1YWK9"/>
<dbReference type="Pfam" id="PF04101">
    <property type="entry name" value="Glyco_tran_28_C"/>
    <property type="match status" value="1"/>
</dbReference>
<name>A0A6P1YWK9_9HYPH</name>
<dbReference type="PANTHER" id="PTHR21015:SF28">
    <property type="entry name" value="SLL1722 PROTEIN"/>
    <property type="match status" value="1"/>
</dbReference>
<evidence type="ECO:0000313" key="2">
    <source>
        <dbReference type="EMBL" id="QIB35954.1"/>
    </source>
</evidence>
<evidence type="ECO:0000313" key="3">
    <source>
        <dbReference type="Proteomes" id="UP000464751"/>
    </source>
</evidence>
<dbReference type="EMBL" id="CP048630">
    <property type="protein sequence ID" value="QIB35954.1"/>
    <property type="molecule type" value="Genomic_DNA"/>
</dbReference>
<dbReference type="SUPFAM" id="SSF53756">
    <property type="entry name" value="UDP-Glycosyltransferase/glycogen phosphorylase"/>
    <property type="match status" value="1"/>
</dbReference>
<dbReference type="Proteomes" id="UP000464751">
    <property type="component" value="Chromosome"/>
</dbReference>
<evidence type="ECO:0000259" key="1">
    <source>
        <dbReference type="Pfam" id="PF04101"/>
    </source>
</evidence>
<dbReference type="RefSeq" id="WP_163077093.1">
    <property type="nucleotide sequence ID" value="NZ_CP048630.1"/>
</dbReference>
<protein>
    <recommendedName>
        <fullName evidence="1">Glycosyl transferase family 28 C-terminal domain-containing protein</fullName>
    </recommendedName>
</protein>
<accession>A0A6P1YWK9</accession>
<dbReference type="PANTHER" id="PTHR21015">
    <property type="entry name" value="UDP-N-ACETYLGLUCOSAMINE--N-ACETYLMURAMYL-(PENTAPEPTIDE) PYROPHOSPHORYL-UNDECAPRENOL N-ACETYLGLUCOSAMINE TRANSFERASE 1"/>
    <property type="match status" value="1"/>
</dbReference>
<sequence>MELNTGHASPAEPARQSKGTSRILMYSHDTYGLGHIRRSRAIANALVAAHSHASVLIISGSSLAGSFNFAPGIDFVHVPGIAKSESGSYASANLRLDVAEVTAIREALIRQTAESFRPDIFIADKEPAGFRGELVPSLKLMGNMGTRRIIGVRDVLDSPEIIRSEWHDKGAIRVMTDHYDDVLVYGTEQFYRPLDGIPMPAEMRSRIVYTGYLRRSVPGGSSGVRYPRSTKGPFILVTTGGGADGAGLIDWVISAYEADPQIPLPSVITFGPFLSNAQRAQFLERIDRLPKVDAIVFDPKIERLMNRASAVVAMGGYNTFCEILSFDKPALLMPRSRPRQEQLIRATRASALGLVQMLLDPIEQGEPTRDPMVMAQALTALRDQPAPSLVSPPGLLEGLPSIADYVAPHIAGREPTDSVASIGLGG</sequence>
<dbReference type="InterPro" id="IPR007235">
    <property type="entry name" value="Glyco_trans_28_C"/>
</dbReference>
<dbReference type="Gene3D" id="3.40.50.2000">
    <property type="entry name" value="Glycogen Phosphorylase B"/>
    <property type="match status" value="1"/>
</dbReference>
<gene>
    <name evidence="2" type="ORF">G3A50_21250</name>
</gene>
<proteinExistence type="predicted"/>
<reference evidence="2 3" key="1">
    <citation type="submission" date="2020-02" db="EMBL/GenBank/DDBJ databases">
        <authorList>
            <person name="Li G."/>
        </authorList>
    </citation>
    <scope>NUCLEOTIDE SEQUENCE [LARGE SCALE GENOMIC DNA]</scope>
    <source>
        <strain evidence="2 3">DSM 102029</strain>
    </source>
</reference>
<organism evidence="2 3">
    <name type="scientific">Ancylobacter pratisalsi</name>
    <dbReference type="NCBI Taxonomy" id="1745854"/>
    <lineage>
        <taxon>Bacteria</taxon>
        <taxon>Pseudomonadati</taxon>
        <taxon>Pseudomonadota</taxon>
        <taxon>Alphaproteobacteria</taxon>
        <taxon>Hyphomicrobiales</taxon>
        <taxon>Xanthobacteraceae</taxon>
        <taxon>Ancylobacter</taxon>
    </lineage>
</organism>
<keyword evidence="3" id="KW-1185">Reference proteome</keyword>
<dbReference type="GO" id="GO:0016758">
    <property type="term" value="F:hexosyltransferase activity"/>
    <property type="evidence" value="ECO:0007669"/>
    <property type="project" value="InterPro"/>
</dbReference>
<feature type="domain" description="Glycosyl transferase family 28 C-terminal" evidence="1">
    <location>
        <begin position="241"/>
        <end position="342"/>
    </location>
</feature>
<dbReference type="KEGG" id="apra:G3A50_21250"/>